<dbReference type="STRING" id="1051891.A0A0C3QXH0"/>
<reference evidence="1 2" key="1">
    <citation type="submission" date="2014-04" db="EMBL/GenBank/DDBJ databases">
        <authorList>
            <consortium name="DOE Joint Genome Institute"/>
            <person name="Kuo A."/>
            <person name="Girlanda M."/>
            <person name="Perotto S."/>
            <person name="Kohler A."/>
            <person name="Nagy L.G."/>
            <person name="Floudas D."/>
            <person name="Copeland A."/>
            <person name="Barry K.W."/>
            <person name="Cichocki N."/>
            <person name="Veneault-Fourrey C."/>
            <person name="LaButti K."/>
            <person name="Lindquist E.A."/>
            <person name="Lipzen A."/>
            <person name="Lundell T."/>
            <person name="Morin E."/>
            <person name="Murat C."/>
            <person name="Sun H."/>
            <person name="Tunlid A."/>
            <person name="Henrissat B."/>
            <person name="Grigoriev I.V."/>
            <person name="Hibbett D.S."/>
            <person name="Martin F."/>
            <person name="Nordberg H.P."/>
            <person name="Cantor M.N."/>
            <person name="Hua S.X."/>
        </authorList>
    </citation>
    <scope>NUCLEOTIDE SEQUENCE [LARGE SCALE GENOMIC DNA]</scope>
    <source>
        <strain evidence="1 2">MUT 4182</strain>
    </source>
</reference>
<proteinExistence type="predicted"/>
<dbReference type="InterPro" id="IPR032675">
    <property type="entry name" value="LRR_dom_sf"/>
</dbReference>
<name>A0A0C3QXH0_9AGAM</name>
<evidence type="ECO:0000313" key="1">
    <source>
        <dbReference type="EMBL" id="KIO34796.1"/>
    </source>
</evidence>
<gene>
    <name evidence="1" type="ORF">M407DRAFT_3387</name>
</gene>
<dbReference type="AlphaFoldDB" id="A0A0C3QXH0"/>
<keyword evidence="2" id="KW-1185">Reference proteome</keyword>
<evidence type="ECO:0000313" key="2">
    <source>
        <dbReference type="Proteomes" id="UP000054248"/>
    </source>
</evidence>
<protein>
    <submittedName>
        <fullName evidence="1">Uncharacterized protein</fullName>
    </submittedName>
</protein>
<sequence length="698" mass="75878">MSMAHLPHEILSSVCAVAYEASLSNDISLDPSFTPLTETTPTALPSSYPPSSWSELTTRRTLASLCLVNRAWFNAAKPYLWRHIEIRQPRSWLAFVEQVAGPDPAEFELMEATAERLVISRAASLASRAAVAGGSSEGSAELLERSIQQQLLCHKGALIPHDSVPAELLTPPASREPSPARLRAKSPVRWRFLRAVSDAVQSLEPDVYVPTPDDPQPGRHVHHLDFNHFRTIGMRRSGEEAARSRFVTAERLERVLKEMPHLGSFGATEYMDGALNTSVLRELLLRGKALAFRGQASVRGRQQQDVTMQTDEEMDEDMERLKDCKGLQALDLCGCVSSVFVQGLDEIVREYFADEVAEDGTITPSEVTIPSIKRLGMRGVTSVPANILTPFVLAFTSLTHLDLSGTRCNPDLLAALADSASVQLKSFAIARCSRLTSESIADFLIDGLPARTITQLSLYGDGTFITPLTEMDLVRIVKQAPCFQSGEMEYLDLSSCPVTSAVLDAFVPHPVLRSLGLSHIGSLPLGEVAKFILTSAPNVEVLTLVNTSPELAIHISPRQVPLSLHTLLIRPLATAPFHFSLTGSSAPKPPPTRLRVVELTVGVLNALGAGGEAWKIVRSKGGRGWYVDAASGWENGNLRRDLPPNHPMRVELERLAASNGNVSGGVGWHARKMEVLSGQGLMGREDGLYGAVSFAYQG</sequence>
<dbReference type="Gene3D" id="3.80.10.10">
    <property type="entry name" value="Ribonuclease Inhibitor"/>
    <property type="match status" value="1"/>
</dbReference>
<dbReference type="SUPFAM" id="SSF52047">
    <property type="entry name" value="RNI-like"/>
    <property type="match status" value="1"/>
</dbReference>
<reference evidence="2" key="2">
    <citation type="submission" date="2015-01" db="EMBL/GenBank/DDBJ databases">
        <title>Evolutionary Origins and Diversification of the Mycorrhizal Mutualists.</title>
        <authorList>
            <consortium name="DOE Joint Genome Institute"/>
            <consortium name="Mycorrhizal Genomics Consortium"/>
            <person name="Kohler A."/>
            <person name="Kuo A."/>
            <person name="Nagy L.G."/>
            <person name="Floudas D."/>
            <person name="Copeland A."/>
            <person name="Barry K.W."/>
            <person name="Cichocki N."/>
            <person name="Veneault-Fourrey C."/>
            <person name="LaButti K."/>
            <person name="Lindquist E.A."/>
            <person name="Lipzen A."/>
            <person name="Lundell T."/>
            <person name="Morin E."/>
            <person name="Murat C."/>
            <person name="Riley R."/>
            <person name="Ohm R."/>
            <person name="Sun H."/>
            <person name="Tunlid A."/>
            <person name="Henrissat B."/>
            <person name="Grigoriev I.V."/>
            <person name="Hibbett D.S."/>
            <person name="Martin F."/>
        </authorList>
    </citation>
    <scope>NUCLEOTIDE SEQUENCE [LARGE SCALE GENOMIC DNA]</scope>
    <source>
        <strain evidence="2">MUT 4182</strain>
    </source>
</reference>
<dbReference type="Proteomes" id="UP000054248">
    <property type="component" value="Unassembled WGS sequence"/>
</dbReference>
<dbReference type="EMBL" id="KN822942">
    <property type="protein sequence ID" value="KIO34796.1"/>
    <property type="molecule type" value="Genomic_DNA"/>
</dbReference>
<accession>A0A0C3QXH0</accession>
<dbReference type="OrthoDB" id="9994419at2759"/>
<dbReference type="HOGENOM" id="CLU_013668_0_0_1"/>
<organism evidence="1 2">
    <name type="scientific">Tulasnella calospora MUT 4182</name>
    <dbReference type="NCBI Taxonomy" id="1051891"/>
    <lineage>
        <taxon>Eukaryota</taxon>
        <taxon>Fungi</taxon>
        <taxon>Dikarya</taxon>
        <taxon>Basidiomycota</taxon>
        <taxon>Agaricomycotina</taxon>
        <taxon>Agaricomycetes</taxon>
        <taxon>Cantharellales</taxon>
        <taxon>Tulasnellaceae</taxon>
        <taxon>Tulasnella</taxon>
    </lineage>
</organism>